<dbReference type="Proteomes" id="UP001151516">
    <property type="component" value="Unassembled WGS sequence"/>
</dbReference>
<keyword evidence="2" id="KW-1185">Reference proteome</keyword>
<gene>
    <name evidence="1" type="ORF">IWW39_001346</name>
</gene>
<accession>A0A9W8GNC7</accession>
<dbReference type="AlphaFoldDB" id="A0A9W8GNC7"/>
<proteinExistence type="predicted"/>
<dbReference type="OrthoDB" id="5569077at2759"/>
<comment type="caution">
    <text evidence="1">The sequence shown here is derived from an EMBL/GenBank/DDBJ whole genome shotgun (WGS) entry which is preliminary data.</text>
</comment>
<name>A0A9W8GNC7_9FUNG</name>
<reference evidence="1" key="1">
    <citation type="submission" date="2022-07" db="EMBL/GenBank/DDBJ databases">
        <title>Phylogenomic reconstructions and comparative analyses of Kickxellomycotina fungi.</title>
        <authorList>
            <person name="Reynolds N.K."/>
            <person name="Stajich J.E."/>
            <person name="Barry K."/>
            <person name="Grigoriev I.V."/>
            <person name="Crous P."/>
            <person name="Smith M.E."/>
        </authorList>
    </citation>
    <scope>NUCLEOTIDE SEQUENCE</scope>
    <source>
        <strain evidence="1">CBS 109367</strain>
    </source>
</reference>
<sequence>MSLQLCAVAFCDKGDLDLFNFHFLHTLSIRVTLDDRPRKVTCANTGLSSTLPTVTQSLRHLKLAMNTSKNSRLLFAAPPFANSLSSLMLEGEYGLQDVEHMLRLFPNLQELGACAIVSKPTFFVPDLIDRYRSTATNHSLKPLNSLLRVLSAHGQCYFTGVGDLVCVSKTKRLMAPELNPYRGMLVDFVCRLPVLEAL</sequence>
<protein>
    <submittedName>
        <fullName evidence="1">Uncharacterized protein</fullName>
    </submittedName>
</protein>
<dbReference type="EMBL" id="JANBTX010000022">
    <property type="protein sequence ID" value="KAJ2689640.1"/>
    <property type="molecule type" value="Genomic_DNA"/>
</dbReference>
<evidence type="ECO:0000313" key="1">
    <source>
        <dbReference type="EMBL" id="KAJ2689640.1"/>
    </source>
</evidence>
<organism evidence="1 2">
    <name type="scientific">Coemansia spiralis</name>
    <dbReference type="NCBI Taxonomy" id="417178"/>
    <lineage>
        <taxon>Eukaryota</taxon>
        <taxon>Fungi</taxon>
        <taxon>Fungi incertae sedis</taxon>
        <taxon>Zoopagomycota</taxon>
        <taxon>Kickxellomycotina</taxon>
        <taxon>Kickxellomycetes</taxon>
        <taxon>Kickxellales</taxon>
        <taxon>Kickxellaceae</taxon>
        <taxon>Coemansia</taxon>
    </lineage>
</organism>
<evidence type="ECO:0000313" key="2">
    <source>
        <dbReference type="Proteomes" id="UP001151516"/>
    </source>
</evidence>